<gene>
    <name evidence="4" type="ORF">DJ568_12640</name>
</gene>
<keyword evidence="5" id="KW-1185">Reference proteome</keyword>
<dbReference type="PANTHER" id="PTHR37423">
    <property type="entry name" value="SOLUBLE LYTIC MUREIN TRANSGLYCOSYLASE-RELATED"/>
    <property type="match status" value="1"/>
</dbReference>
<evidence type="ECO:0000256" key="2">
    <source>
        <dbReference type="SAM" id="SignalP"/>
    </source>
</evidence>
<feature type="signal peptide" evidence="2">
    <location>
        <begin position="1"/>
        <end position="21"/>
    </location>
</feature>
<dbReference type="PROSITE" id="PS51782">
    <property type="entry name" value="LYSM"/>
    <property type="match status" value="2"/>
</dbReference>
<evidence type="ECO:0000259" key="3">
    <source>
        <dbReference type="PROSITE" id="PS51782"/>
    </source>
</evidence>
<evidence type="ECO:0000313" key="4">
    <source>
        <dbReference type="EMBL" id="RCH54660.1"/>
    </source>
</evidence>
<dbReference type="AlphaFoldDB" id="A0A367GMX5"/>
<dbReference type="Proteomes" id="UP000253209">
    <property type="component" value="Unassembled WGS sequence"/>
</dbReference>
<dbReference type="InterPro" id="IPR036779">
    <property type="entry name" value="LysM_dom_sf"/>
</dbReference>
<dbReference type="PANTHER" id="PTHR37423:SF2">
    <property type="entry name" value="MEMBRANE-BOUND LYTIC MUREIN TRANSGLYCOSYLASE C"/>
    <property type="match status" value="1"/>
</dbReference>
<dbReference type="SUPFAM" id="SSF54106">
    <property type="entry name" value="LysM domain"/>
    <property type="match status" value="2"/>
</dbReference>
<comment type="similarity">
    <text evidence="1">Belongs to the transglycosylase Slt family.</text>
</comment>
<dbReference type="Pfam" id="PF01476">
    <property type="entry name" value="LysM"/>
    <property type="match status" value="2"/>
</dbReference>
<dbReference type="Gene3D" id="1.10.530.10">
    <property type="match status" value="1"/>
</dbReference>
<accession>A0A367GMX5</accession>
<dbReference type="InterPro" id="IPR018392">
    <property type="entry name" value="LysM"/>
</dbReference>
<dbReference type="OrthoDB" id="9815002at2"/>
<evidence type="ECO:0000313" key="5">
    <source>
        <dbReference type="Proteomes" id="UP000253209"/>
    </source>
</evidence>
<dbReference type="SUPFAM" id="SSF53955">
    <property type="entry name" value="Lysozyme-like"/>
    <property type="match status" value="1"/>
</dbReference>
<feature type="domain" description="LysM" evidence="3">
    <location>
        <begin position="355"/>
        <end position="398"/>
    </location>
</feature>
<protein>
    <submittedName>
        <fullName evidence="4">Lytic transglycosylase</fullName>
    </submittedName>
</protein>
<sequence>MKRLFTFFICLASLQFTFASPADTNRYSLSQNGRLGDQLRTDSVFVPLAAQVVPPATHEYSIFKRRLDSVQKDIQLDYNEYVQSYIDAYARRRDGIGALLGKAKYYFPIYEKAFRDAGIPEEIKYLSIVESELNPNAVSRVGATGPWQFMYATGKLYGLTVDNYVDERRDPIESSYAAAAYLRDAYQEFGDWLLAIASYNCGKGAVTRAIEKAGVNDFWAIRAYLPAETRGYVPAFIAMTYVMNYHKHHNIVPQACNFSIKTDTVLVNKFVTLQAVAKVLDIENSELALLNPAYKRQIVNGTPKEPKRLVIPQTAKENYVALYDALNGSGFNATERKVQLTAFSDNTAAKPKKATTHRVRRGETLGDIADTYGVEVQDLKVWNRLRINKVVVGRILRVTAPAEDEQVKSKEFITYKVKRGDTLSQIAAKFEGASVESIKELNGLKKGPLKLGMTLKIGGV</sequence>
<comment type="caution">
    <text evidence="4">The sequence shown here is derived from an EMBL/GenBank/DDBJ whole genome shotgun (WGS) entry which is preliminary data.</text>
</comment>
<reference evidence="4 5" key="1">
    <citation type="submission" date="2018-05" db="EMBL/GenBank/DDBJ databases">
        <title>Mucilaginibacter hurinus sp. nov., isolated from briquette warehouse soil.</title>
        <authorList>
            <person name="Choi L."/>
        </authorList>
    </citation>
    <scope>NUCLEOTIDE SEQUENCE [LARGE SCALE GENOMIC DNA]</scope>
    <source>
        <strain evidence="4 5">ZR32</strain>
    </source>
</reference>
<dbReference type="InterPro" id="IPR008258">
    <property type="entry name" value="Transglycosylase_SLT_dom_1"/>
</dbReference>
<organism evidence="4 5">
    <name type="scientific">Mucilaginibacter hurinus</name>
    <dbReference type="NCBI Taxonomy" id="2201324"/>
    <lineage>
        <taxon>Bacteria</taxon>
        <taxon>Pseudomonadati</taxon>
        <taxon>Bacteroidota</taxon>
        <taxon>Sphingobacteriia</taxon>
        <taxon>Sphingobacteriales</taxon>
        <taxon>Sphingobacteriaceae</taxon>
        <taxon>Mucilaginibacter</taxon>
    </lineage>
</organism>
<dbReference type="RefSeq" id="WP_114005643.1">
    <property type="nucleotide sequence ID" value="NZ_QGDC01000006.1"/>
</dbReference>
<dbReference type="Pfam" id="PF01464">
    <property type="entry name" value="SLT"/>
    <property type="match status" value="1"/>
</dbReference>
<name>A0A367GMX5_9SPHI</name>
<dbReference type="Gene3D" id="3.10.350.10">
    <property type="entry name" value="LysM domain"/>
    <property type="match status" value="2"/>
</dbReference>
<proteinExistence type="inferred from homology"/>
<keyword evidence="2" id="KW-0732">Signal</keyword>
<dbReference type="InterPro" id="IPR023346">
    <property type="entry name" value="Lysozyme-like_dom_sf"/>
</dbReference>
<evidence type="ECO:0000256" key="1">
    <source>
        <dbReference type="ARBA" id="ARBA00007734"/>
    </source>
</evidence>
<feature type="domain" description="LysM" evidence="3">
    <location>
        <begin position="413"/>
        <end position="457"/>
    </location>
</feature>
<dbReference type="CDD" id="cd00118">
    <property type="entry name" value="LysM"/>
    <property type="match status" value="2"/>
</dbReference>
<dbReference type="EMBL" id="QGDC01000006">
    <property type="protein sequence ID" value="RCH54660.1"/>
    <property type="molecule type" value="Genomic_DNA"/>
</dbReference>
<dbReference type="CDD" id="cd16894">
    <property type="entry name" value="MltD-like"/>
    <property type="match status" value="1"/>
</dbReference>
<dbReference type="SMART" id="SM00257">
    <property type="entry name" value="LysM"/>
    <property type="match status" value="2"/>
</dbReference>
<feature type="chain" id="PRO_5016818685" evidence="2">
    <location>
        <begin position="22"/>
        <end position="460"/>
    </location>
</feature>